<dbReference type="Proteomes" id="UP001165041">
    <property type="component" value="Unassembled WGS sequence"/>
</dbReference>
<evidence type="ECO:0000313" key="3">
    <source>
        <dbReference type="Proteomes" id="UP001165041"/>
    </source>
</evidence>
<gene>
    <name evidence="2" type="ORF">Kpho02_74270</name>
</gene>
<name>A0A9W6QEV7_9ACTN</name>
<feature type="compositionally biased region" description="Low complexity" evidence="1">
    <location>
        <begin position="131"/>
        <end position="141"/>
    </location>
</feature>
<organism evidence="2 3">
    <name type="scientific">Kitasatospora phosalacinea</name>
    <dbReference type="NCBI Taxonomy" id="2065"/>
    <lineage>
        <taxon>Bacteria</taxon>
        <taxon>Bacillati</taxon>
        <taxon>Actinomycetota</taxon>
        <taxon>Actinomycetes</taxon>
        <taxon>Kitasatosporales</taxon>
        <taxon>Streptomycetaceae</taxon>
        <taxon>Kitasatospora</taxon>
    </lineage>
</organism>
<feature type="compositionally biased region" description="Basic and acidic residues" evidence="1">
    <location>
        <begin position="8"/>
        <end position="20"/>
    </location>
</feature>
<feature type="region of interest" description="Disordered" evidence="1">
    <location>
        <begin position="1"/>
        <end position="20"/>
    </location>
</feature>
<evidence type="ECO:0000313" key="2">
    <source>
        <dbReference type="EMBL" id="GLW75130.1"/>
    </source>
</evidence>
<proteinExistence type="predicted"/>
<accession>A0A9W6QEV7</accession>
<dbReference type="EMBL" id="BSSA01000046">
    <property type="protein sequence ID" value="GLW75130.1"/>
    <property type="molecule type" value="Genomic_DNA"/>
</dbReference>
<dbReference type="AlphaFoldDB" id="A0A9W6QEV7"/>
<evidence type="ECO:0000256" key="1">
    <source>
        <dbReference type="SAM" id="MobiDB-lite"/>
    </source>
</evidence>
<comment type="caution">
    <text evidence="2">The sequence shown here is derived from an EMBL/GenBank/DDBJ whole genome shotgun (WGS) entry which is preliminary data.</text>
</comment>
<reference evidence="2" key="1">
    <citation type="submission" date="2023-02" db="EMBL/GenBank/DDBJ databases">
        <title>Kitasatospora phosalacinea NBRC 14627.</title>
        <authorList>
            <person name="Ichikawa N."/>
            <person name="Sato H."/>
            <person name="Tonouchi N."/>
        </authorList>
    </citation>
    <scope>NUCLEOTIDE SEQUENCE</scope>
    <source>
        <strain evidence="2">NBRC 14627</strain>
    </source>
</reference>
<feature type="region of interest" description="Disordered" evidence="1">
    <location>
        <begin position="95"/>
        <end position="156"/>
    </location>
</feature>
<sequence>MVRSTTLRRADGPPRDRCSEQDWAATDTRTFDALGEQWTNTADAGRRLLVACMRQGLALARDHRLDLGWPADAAWVAAPVASVASASGTIPAPAGMLPRRGFGRGACRSPPRTRGDGPVSTMLVTPHPSRAPRAQAGRPAAVSEGRGSMRPHHHAP</sequence>
<protein>
    <submittedName>
        <fullName evidence="2">Uncharacterized protein</fullName>
    </submittedName>
</protein>